<evidence type="ECO:0000313" key="6">
    <source>
        <dbReference type="Proteomes" id="UP001174839"/>
    </source>
</evidence>
<evidence type="ECO:0000256" key="2">
    <source>
        <dbReference type="ARBA" id="ARBA00022963"/>
    </source>
</evidence>
<dbReference type="EMBL" id="JAUDUY010000007">
    <property type="protein sequence ID" value="MDM9632238.1"/>
    <property type="molecule type" value="Genomic_DNA"/>
</dbReference>
<keyword evidence="1" id="KW-0378">Hydrolase</keyword>
<comment type="caution">
    <text evidence="5">The sequence shown here is derived from an EMBL/GenBank/DDBJ whole genome shotgun (WGS) entry which is preliminary data.</text>
</comment>
<name>A0ABT7WH33_9FLAO</name>
<dbReference type="InterPro" id="IPR029058">
    <property type="entry name" value="AB_hydrolase_fold"/>
</dbReference>
<accession>A0ABT7WH33</accession>
<evidence type="ECO:0000256" key="1">
    <source>
        <dbReference type="ARBA" id="ARBA00022801"/>
    </source>
</evidence>
<evidence type="ECO:0008006" key="7">
    <source>
        <dbReference type="Google" id="ProtNLM"/>
    </source>
</evidence>
<dbReference type="PANTHER" id="PTHR10272">
    <property type="entry name" value="PLATELET-ACTIVATING FACTOR ACETYLHYDROLASE"/>
    <property type="match status" value="1"/>
</dbReference>
<dbReference type="Pfam" id="PF03403">
    <property type="entry name" value="PAF-AH_p_II"/>
    <property type="match status" value="1"/>
</dbReference>
<dbReference type="Proteomes" id="UP001174839">
    <property type="component" value="Unassembled WGS sequence"/>
</dbReference>
<protein>
    <recommendedName>
        <fullName evidence="7">Alpha/beta hydrolase</fullName>
    </recommendedName>
</protein>
<sequence length="360" mass="40916">MKNTILTTMLLLALTFQSYCQADTVQLIEPTGKYTVGTSIYEWIDESREMKVRAGFTQKRAIVTQFWYPAKSDSTLVKASYSALSNEYQKTLTNSYLRASLAKEIHRAPLIIIVPGRGTERFLYSTIAEELASQGFVVASVDMPEIGYIIYQDGFILYPSDDFKTPGGMMAGPYERVDEFFKKPTEIGYQDLMFVLKNITEFNAYAFENKLDLENIGVFGHSLGGRIAGELTAKSEKVKALATMEGIPPRDVRYEGKIVVPSLMMCSSGTLKYAVDNYNSFIDNRNNTVYMTELVGFGHNSMTDNPYLYPDNFRYEIDSKKALEISRTLLTEFFKAYLIGENGRYKQNMDIEYVNMIKHN</sequence>
<keyword evidence="2" id="KW-0442">Lipid degradation</keyword>
<dbReference type="SUPFAM" id="SSF53474">
    <property type="entry name" value="alpha/beta-Hydrolases"/>
    <property type="match status" value="1"/>
</dbReference>
<dbReference type="RefSeq" id="WP_289725603.1">
    <property type="nucleotide sequence ID" value="NZ_JAUDUY010000007.1"/>
</dbReference>
<proteinExistence type="predicted"/>
<keyword evidence="4" id="KW-0732">Signal</keyword>
<evidence type="ECO:0000256" key="4">
    <source>
        <dbReference type="SAM" id="SignalP"/>
    </source>
</evidence>
<keyword evidence="3" id="KW-0443">Lipid metabolism</keyword>
<feature type="signal peptide" evidence="4">
    <location>
        <begin position="1"/>
        <end position="22"/>
    </location>
</feature>
<evidence type="ECO:0000256" key="3">
    <source>
        <dbReference type="ARBA" id="ARBA00023098"/>
    </source>
</evidence>
<evidence type="ECO:0000313" key="5">
    <source>
        <dbReference type="EMBL" id="MDM9632238.1"/>
    </source>
</evidence>
<dbReference type="Gene3D" id="3.40.50.1820">
    <property type="entry name" value="alpha/beta hydrolase"/>
    <property type="match status" value="1"/>
</dbReference>
<reference evidence="5" key="1">
    <citation type="submission" date="2023-06" db="EMBL/GenBank/DDBJ databases">
        <title>Robiginitalea aurantiacus sp. nov. and Algoriphagus sediminis sp. nov., isolated from coastal sediment.</title>
        <authorList>
            <person name="Zhou Z.Y."/>
            <person name="An J."/>
            <person name="Jia Y.W."/>
            <person name="Du Z.J."/>
        </authorList>
    </citation>
    <scope>NUCLEOTIDE SEQUENCE</scope>
    <source>
        <strain evidence="5">M39</strain>
    </source>
</reference>
<keyword evidence="6" id="KW-1185">Reference proteome</keyword>
<feature type="chain" id="PRO_5047020724" description="Alpha/beta hydrolase" evidence="4">
    <location>
        <begin position="23"/>
        <end position="360"/>
    </location>
</feature>
<dbReference type="PANTHER" id="PTHR10272:SF0">
    <property type="entry name" value="PLATELET-ACTIVATING FACTOR ACETYLHYDROLASE"/>
    <property type="match status" value="1"/>
</dbReference>
<organism evidence="5 6">
    <name type="scientific">Robiginitalea aurantiaca</name>
    <dbReference type="NCBI Taxonomy" id="3056915"/>
    <lineage>
        <taxon>Bacteria</taxon>
        <taxon>Pseudomonadati</taxon>
        <taxon>Bacteroidota</taxon>
        <taxon>Flavobacteriia</taxon>
        <taxon>Flavobacteriales</taxon>
        <taxon>Flavobacteriaceae</taxon>
        <taxon>Robiginitalea</taxon>
    </lineage>
</organism>
<gene>
    <name evidence="5" type="ORF">QU605_12200</name>
</gene>